<accession>A0A9D2NIX0</accession>
<feature type="domain" description="Glutamine amidotransferase type-2" evidence="12">
    <location>
        <begin position="2"/>
        <end position="224"/>
    </location>
</feature>
<keyword evidence="9" id="KW-0028">Amino-acid biosynthesis</keyword>
<comment type="caution">
    <text evidence="13">The sequence shown here is derived from an EMBL/GenBank/DDBJ whole genome shotgun (WGS) entry which is preliminary data.</text>
</comment>
<dbReference type="PIRSF" id="PIRSF001589">
    <property type="entry name" value="Asn_synthetase_glu-h"/>
    <property type="match status" value="1"/>
</dbReference>
<dbReference type="InterPro" id="IPR006426">
    <property type="entry name" value="Asn_synth_AEB"/>
</dbReference>
<dbReference type="GO" id="GO:0004066">
    <property type="term" value="F:asparagine synthase (glutamine-hydrolyzing) activity"/>
    <property type="evidence" value="ECO:0007669"/>
    <property type="project" value="UniProtKB-EC"/>
</dbReference>
<keyword evidence="6 9" id="KW-0061">Asparagine biosynthesis</keyword>
<evidence type="ECO:0000256" key="9">
    <source>
        <dbReference type="PIRSR" id="PIRSR001589-1"/>
    </source>
</evidence>
<feature type="active site" description="For GATase activity" evidence="9">
    <location>
        <position position="2"/>
    </location>
</feature>
<dbReference type="Gene3D" id="3.60.20.10">
    <property type="entry name" value="Glutamine Phosphoribosylpyrophosphate, subunit 1, domain 1"/>
    <property type="match status" value="1"/>
</dbReference>
<dbReference type="Gene3D" id="3.40.50.620">
    <property type="entry name" value="HUPs"/>
    <property type="match status" value="1"/>
</dbReference>
<organism evidence="13 14">
    <name type="scientific">Candidatus Eisenbergiella merdavium</name>
    <dbReference type="NCBI Taxonomy" id="2838551"/>
    <lineage>
        <taxon>Bacteria</taxon>
        <taxon>Bacillati</taxon>
        <taxon>Bacillota</taxon>
        <taxon>Clostridia</taxon>
        <taxon>Lachnospirales</taxon>
        <taxon>Lachnospiraceae</taxon>
        <taxon>Eisenbergiella</taxon>
    </lineage>
</organism>
<dbReference type="InterPro" id="IPR033738">
    <property type="entry name" value="AsnB_N"/>
</dbReference>
<keyword evidence="7 9" id="KW-0315">Glutamine amidotransferase</keyword>
<name>A0A9D2NIX0_9FIRM</name>
<evidence type="ECO:0000256" key="6">
    <source>
        <dbReference type="ARBA" id="ARBA00022888"/>
    </source>
</evidence>
<evidence type="ECO:0000256" key="11">
    <source>
        <dbReference type="PIRSR" id="PIRSR001589-3"/>
    </source>
</evidence>
<dbReference type="EMBL" id="DWWS01000069">
    <property type="protein sequence ID" value="HJC25658.1"/>
    <property type="molecule type" value="Genomic_DNA"/>
</dbReference>
<dbReference type="InterPro" id="IPR029055">
    <property type="entry name" value="Ntn_hydrolases_N"/>
</dbReference>
<proteinExistence type="inferred from homology"/>
<evidence type="ECO:0000256" key="7">
    <source>
        <dbReference type="ARBA" id="ARBA00022962"/>
    </source>
</evidence>
<evidence type="ECO:0000313" key="14">
    <source>
        <dbReference type="Proteomes" id="UP000823891"/>
    </source>
</evidence>
<dbReference type="GO" id="GO:0005829">
    <property type="term" value="C:cytosol"/>
    <property type="evidence" value="ECO:0007669"/>
    <property type="project" value="TreeGrafter"/>
</dbReference>
<comment type="catalytic activity">
    <reaction evidence="8">
        <text>L-aspartate + L-glutamine + ATP + H2O = L-asparagine + L-glutamate + AMP + diphosphate + H(+)</text>
        <dbReference type="Rhea" id="RHEA:12228"/>
        <dbReference type="ChEBI" id="CHEBI:15377"/>
        <dbReference type="ChEBI" id="CHEBI:15378"/>
        <dbReference type="ChEBI" id="CHEBI:29985"/>
        <dbReference type="ChEBI" id="CHEBI:29991"/>
        <dbReference type="ChEBI" id="CHEBI:30616"/>
        <dbReference type="ChEBI" id="CHEBI:33019"/>
        <dbReference type="ChEBI" id="CHEBI:58048"/>
        <dbReference type="ChEBI" id="CHEBI:58359"/>
        <dbReference type="ChEBI" id="CHEBI:456215"/>
        <dbReference type="EC" id="6.3.5.4"/>
    </reaction>
</comment>
<evidence type="ECO:0000256" key="4">
    <source>
        <dbReference type="ARBA" id="ARBA00022741"/>
    </source>
</evidence>
<reference evidence="13" key="2">
    <citation type="submission" date="2021-04" db="EMBL/GenBank/DDBJ databases">
        <authorList>
            <person name="Gilroy R."/>
        </authorList>
    </citation>
    <scope>NUCLEOTIDE SEQUENCE</scope>
    <source>
        <strain evidence="13">USAMLcec2-132</strain>
    </source>
</reference>
<evidence type="ECO:0000256" key="3">
    <source>
        <dbReference type="ARBA" id="ARBA00012737"/>
    </source>
</evidence>
<comment type="similarity">
    <text evidence="2">Belongs to the asparagine synthetase family.</text>
</comment>
<dbReference type="PROSITE" id="PS51278">
    <property type="entry name" value="GATASE_TYPE_2"/>
    <property type="match status" value="1"/>
</dbReference>
<reference evidence="13" key="1">
    <citation type="journal article" date="2021" name="PeerJ">
        <title>Extensive microbial diversity within the chicken gut microbiome revealed by metagenomics and culture.</title>
        <authorList>
            <person name="Gilroy R."/>
            <person name="Ravi A."/>
            <person name="Getino M."/>
            <person name="Pursley I."/>
            <person name="Horton D.L."/>
            <person name="Alikhan N.F."/>
            <person name="Baker D."/>
            <person name="Gharbi K."/>
            <person name="Hall N."/>
            <person name="Watson M."/>
            <person name="Adriaenssens E.M."/>
            <person name="Foster-Nyarko E."/>
            <person name="Jarju S."/>
            <person name="Secka A."/>
            <person name="Antonio M."/>
            <person name="Oren A."/>
            <person name="Chaudhuri R.R."/>
            <person name="La Ragione R."/>
            <person name="Hildebrand F."/>
            <person name="Pallen M.J."/>
        </authorList>
    </citation>
    <scope>NUCLEOTIDE SEQUENCE</scope>
    <source>
        <strain evidence="13">USAMLcec2-132</strain>
    </source>
</reference>
<dbReference type="InterPro" id="IPR051786">
    <property type="entry name" value="ASN_synthetase/amidase"/>
</dbReference>
<dbReference type="PANTHER" id="PTHR43284">
    <property type="entry name" value="ASPARAGINE SYNTHETASE (GLUTAMINE-HYDROLYZING)"/>
    <property type="match status" value="1"/>
</dbReference>
<dbReference type="Pfam" id="PF00733">
    <property type="entry name" value="Asn_synthase"/>
    <property type="match status" value="1"/>
</dbReference>
<comment type="pathway">
    <text evidence="1">Amino-acid biosynthesis; L-asparagine biosynthesis; L-asparagine from L-aspartate (L-Gln route): step 1/1.</text>
</comment>
<keyword evidence="13" id="KW-0436">Ligase</keyword>
<dbReference type="InterPro" id="IPR001962">
    <property type="entry name" value="Asn_synthase"/>
</dbReference>
<evidence type="ECO:0000256" key="5">
    <source>
        <dbReference type="ARBA" id="ARBA00022840"/>
    </source>
</evidence>
<feature type="binding site" evidence="10">
    <location>
        <position position="309"/>
    </location>
    <ligand>
        <name>ATP</name>
        <dbReference type="ChEBI" id="CHEBI:30616"/>
    </ligand>
</feature>
<dbReference type="CDD" id="cd01991">
    <property type="entry name" value="Asn_synthase_B_C"/>
    <property type="match status" value="1"/>
</dbReference>
<gene>
    <name evidence="13" type="primary">asnB</name>
    <name evidence="13" type="ORF">H9761_18510</name>
</gene>
<dbReference type="AlphaFoldDB" id="A0A9D2NIX0"/>
<dbReference type="NCBIfam" id="TIGR01536">
    <property type="entry name" value="asn_synth_AEB"/>
    <property type="match status" value="1"/>
</dbReference>
<dbReference type="SUPFAM" id="SSF52402">
    <property type="entry name" value="Adenine nucleotide alpha hydrolases-like"/>
    <property type="match status" value="1"/>
</dbReference>
<evidence type="ECO:0000256" key="1">
    <source>
        <dbReference type="ARBA" id="ARBA00005187"/>
    </source>
</evidence>
<feature type="binding site" evidence="10">
    <location>
        <position position="110"/>
    </location>
    <ligand>
        <name>L-glutamine</name>
        <dbReference type="ChEBI" id="CHEBI:58359"/>
    </ligand>
</feature>
<dbReference type="InterPro" id="IPR014729">
    <property type="entry name" value="Rossmann-like_a/b/a_fold"/>
</dbReference>
<evidence type="ECO:0000256" key="2">
    <source>
        <dbReference type="ARBA" id="ARBA00005752"/>
    </source>
</evidence>
<dbReference type="EC" id="6.3.5.4" evidence="3"/>
<dbReference type="PANTHER" id="PTHR43284:SF1">
    <property type="entry name" value="ASPARAGINE SYNTHETASE"/>
    <property type="match status" value="1"/>
</dbReference>
<dbReference type="GO" id="GO:0006529">
    <property type="term" value="P:asparagine biosynthetic process"/>
    <property type="evidence" value="ECO:0007669"/>
    <property type="project" value="UniProtKB-KW"/>
</dbReference>
<evidence type="ECO:0000256" key="8">
    <source>
        <dbReference type="ARBA" id="ARBA00048741"/>
    </source>
</evidence>
<feature type="site" description="Important for beta-aspartyl-AMP intermediate formation" evidence="11">
    <location>
        <position position="384"/>
    </location>
</feature>
<keyword evidence="4 10" id="KW-0547">Nucleotide-binding</keyword>
<evidence type="ECO:0000256" key="10">
    <source>
        <dbReference type="PIRSR" id="PIRSR001589-2"/>
    </source>
</evidence>
<evidence type="ECO:0000313" key="13">
    <source>
        <dbReference type="EMBL" id="HJC25658.1"/>
    </source>
</evidence>
<dbReference type="SUPFAM" id="SSF56235">
    <property type="entry name" value="N-terminal nucleophile aminohydrolases (Ntn hydrolases)"/>
    <property type="match status" value="1"/>
</dbReference>
<evidence type="ECO:0000259" key="12">
    <source>
        <dbReference type="PROSITE" id="PS51278"/>
    </source>
</evidence>
<dbReference type="GO" id="GO:0005524">
    <property type="term" value="F:ATP binding"/>
    <property type="evidence" value="ECO:0007669"/>
    <property type="project" value="UniProtKB-KW"/>
</dbReference>
<dbReference type="CDD" id="cd00712">
    <property type="entry name" value="AsnB"/>
    <property type="match status" value="1"/>
</dbReference>
<dbReference type="InterPro" id="IPR017932">
    <property type="entry name" value="GATase_2_dom"/>
</dbReference>
<dbReference type="Proteomes" id="UP000823891">
    <property type="component" value="Unassembled WGS sequence"/>
</dbReference>
<keyword evidence="5 10" id="KW-0067">ATP-binding</keyword>
<protein>
    <recommendedName>
        <fullName evidence="3">asparagine synthase (glutamine-hydrolyzing)</fullName>
        <ecNumber evidence="3">6.3.5.4</ecNumber>
    </recommendedName>
</protein>
<dbReference type="Pfam" id="PF13522">
    <property type="entry name" value="GATase_6"/>
    <property type="match status" value="1"/>
</dbReference>
<sequence length="645" mass="73284">MCGIAGFCNWGRENPHSDKADWEKNIRKMNERMKHRGPDASGVWASADQSVVLGHRRLSIVDLSETGAQPMVSHSGRYVIAFNGEIYNHKEIAKRLLEEKKVTAFRGSSDTEVLLEAAEHYGVKEAIAMCRGMFGIALYDQQEETLYLVRDRVGEKPLYYGFVHGSFVFASDLGSIAVLDGFERQINTEVLDIYFTHGYIPAPYSIYRNIHKLKPGCILTLRAPFREDGVRTEAYWSMKEAAKKGQNNLFKGSRQEAADELERLLKRSIAGQMVADVPVGAFLSAGIDSSTVVALMQSLNAGRVRSFTIGMEEKDYNEAAAAKEIAAHLGTEHTELYITEKDAKAVIPLLAEMFSEPFADSSQIPTYLVSKMTRKHVTVSLSGDGGDELFCGYTSYVSTLRAWERIRRIPGPVRRPAGRLLAGGAGGLLGKLTGGADDWRIRGKLLQAEDACEVYKMSYETNPLNHRIALTQGRLPYYYTEYEANYLPEQNHNIMLMDMLMYHPDDILVKVDRTAMAVSLETRVPMLDKDVVEFAWSLPVEYERREETGKLVLRDVLYRYVPKEMMDRPKKGFSIPVQKWLREPAMRAWAESLIDRGLLLRQGILDPDVVWSIWQDFVERGIWRSQIWYILMFQEWMMKQYLVSA</sequence>
<feature type="binding site" evidence="10">
    <location>
        <begin position="382"/>
        <end position="383"/>
    </location>
    <ligand>
        <name>ATP</name>
        <dbReference type="ChEBI" id="CHEBI:30616"/>
    </ligand>
</feature>